<feature type="region of interest" description="Disordered" evidence="5">
    <location>
        <begin position="741"/>
        <end position="832"/>
    </location>
</feature>
<feature type="compositionally biased region" description="Low complexity" evidence="5">
    <location>
        <begin position="800"/>
        <end position="832"/>
    </location>
</feature>
<dbReference type="AlphaFoldDB" id="A0A0F7U872"/>
<dbReference type="EMBL" id="LN714480">
    <property type="protein sequence ID" value="CEL66059.1"/>
    <property type="molecule type" value="Genomic_DNA"/>
</dbReference>
<dbReference type="InterPro" id="IPR050840">
    <property type="entry name" value="Adaptor_Complx_Large_Subunit"/>
</dbReference>
<dbReference type="SMART" id="SM01356">
    <property type="entry name" value="AP4E_app_platf"/>
    <property type="match status" value="1"/>
</dbReference>
<dbReference type="SUPFAM" id="SSF48371">
    <property type="entry name" value="ARM repeat"/>
    <property type="match status" value="1"/>
</dbReference>
<accession>A0A0F7U872</accession>
<feature type="compositionally biased region" description="Basic and acidic residues" evidence="5">
    <location>
        <begin position="908"/>
        <end position="920"/>
    </location>
</feature>
<organism evidence="7">
    <name type="scientific">Neospora caninum (strain Liverpool)</name>
    <dbReference type="NCBI Taxonomy" id="572307"/>
    <lineage>
        <taxon>Eukaryota</taxon>
        <taxon>Sar</taxon>
        <taxon>Alveolata</taxon>
        <taxon>Apicomplexa</taxon>
        <taxon>Conoidasida</taxon>
        <taxon>Coccidia</taxon>
        <taxon>Eucoccidiorida</taxon>
        <taxon>Eimeriorina</taxon>
        <taxon>Sarcocystidae</taxon>
        <taxon>Neospora</taxon>
    </lineage>
</organism>
<dbReference type="GO" id="GO:0012505">
    <property type="term" value="C:endomembrane system"/>
    <property type="evidence" value="ECO:0007669"/>
    <property type="project" value="UniProtKB-SubCell"/>
</dbReference>
<dbReference type="GO" id="GO:0030117">
    <property type="term" value="C:membrane coat"/>
    <property type="evidence" value="ECO:0007669"/>
    <property type="project" value="InterPro"/>
</dbReference>
<name>A0A0F7U872_NEOCL</name>
<gene>
    <name evidence="7" type="ORF">BN1204_018860</name>
</gene>
<evidence type="ECO:0000259" key="6">
    <source>
        <dbReference type="SMART" id="SM01356"/>
    </source>
</evidence>
<proteinExistence type="predicted"/>
<sequence>MNAAGSNVSKEFFHLIKAIGEARSKQEEDRIVANEIATLKVKLNEPNISPQKMQELLIRSLYVELLGHDASFAHFHAVKMTNQTNNIKAKRLGYLACNLFLSEDNELMLLLINTIQKDLASPNILNVQSALHCVARLLTAEMLPALLPSLSSLLQHPHAAVRKKAVMAVHKVLDLKERQQERRAKLAASLKPARAALEDDDFDSEVMEGLREKMRRALCDADPSVMAVSLHVIHRLAAKNVAAWRDLVSSLVSILKQIIDRKLPKDYEYHRVPAPWIQIKILSLLSTLAAGDQRASEEVYELLQEVMRRADAAGVNVAYAVIYECVRTIAALYPYPKLLDVAGCSISRFISAENNNLRYVGVTGLAAVVQVSPAYATQHQLVVVDCLEDSDDTLKRKTLDLLVKITNPVNVAVIVEKLLGHLRATVDAHLRANLVQKIIMLAERYSPDPRWFLETILCVLEVSGPSLPLASSGANSGALRGLAGVSTAGNLAAGLCYSTAYSLLQLVAEGPTENEETDREFREYAVNDMVALLERKKLVIPDVLMQVVSWVLGEFGGYCHAGESVIDLLASCLERTYEDPTTQAWILSAILKLCVFYGRCALGSGAAVDARSSTEQGRSKARGLPAGLLHLLQKQQRQLATPPEVQERCFRGLLLLQLVPWQVLRDVFPFDASTEDVQVDRNLPFLNAFVEESVAAGGKRYRPPHQRVKQEGDRALISAPPKQQEPVAPSLNFAPYAPPRAPSTAVVGAHARGAAERVSPSTGLNGAGTAAGRGPDEAAEEKGGFQVQGPRRWGPSGYRSAASSSPGSAASAPPSTSDPPGDSSSRASSFPHASVGVEAGGRAFVPAATPQARPMTARELTAAALFSGTTSVPVSGVSSSRGLPLGNNPRSSSSAVSSVGSLSGLSKVGDRRGEEEEWRRMHATWGTSGGRGDTEERVGAGQRGASAADVSDASVDLLGLGSPRRASEAPNGDGGDAARLGGARKGEKRESPSLIDVLSIDFHAQDGAAGASNGERGGDKVQRTVASLLPLQTSTAEVGERWASLPGEASLSVPCVSASGVTRSCQEFLTNVLQQAIPLHVVEVIGDEAITAARTPLGGDGVVYVHLKVKDQVASFIIKASTPQLAEAVAAACQRL</sequence>
<protein>
    <submittedName>
        <fullName evidence="7">Adaptin N terminal region domain-containing protein, putative</fullName>
    </submittedName>
</protein>
<feature type="compositionally biased region" description="Basic and acidic residues" evidence="5">
    <location>
        <begin position="774"/>
        <end position="783"/>
    </location>
</feature>
<keyword evidence="2" id="KW-0813">Transport</keyword>
<feature type="region of interest" description="Disordered" evidence="5">
    <location>
        <begin position="870"/>
        <end position="991"/>
    </location>
</feature>
<dbReference type="InterPro" id="IPR028269">
    <property type="entry name" value="AP4E1_C"/>
</dbReference>
<dbReference type="GO" id="GO:0006886">
    <property type="term" value="P:intracellular protein transport"/>
    <property type="evidence" value="ECO:0007669"/>
    <property type="project" value="InterPro"/>
</dbReference>
<dbReference type="PANTHER" id="PTHR22780">
    <property type="entry name" value="ADAPTIN, ALPHA/GAMMA/EPSILON"/>
    <property type="match status" value="1"/>
</dbReference>
<dbReference type="GO" id="GO:0016192">
    <property type="term" value="P:vesicle-mediated transport"/>
    <property type="evidence" value="ECO:0007669"/>
    <property type="project" value="InterPro"/>
</dbReference>
<evidence type="ECO:0000256" key="5">
    <source>
        <dbReference type="SAM" id="MobiDB-lite"/>
    </source>
</evidence>
<dbReference type="InterPro" id="IPR016024">
    <property type="entry name" value="ARM-type_fold"/>
</dbReference>
<dbReference type="InterPro" id="IPR002553">
    <property type="entry name" value="Clathrin/coatomer_adapt-like_N"/>
</dbReference>
<feature type="compositionally biased region" description="Low complexity" evidence="5">
    <location>
        <begin position="870"/>
        <end position="906"/>
    </location>
</feature>
<feature type="domain" description="AP-4 complex subunit epsilon-1 C-terminal" evidence="6">
    <location>
        <begin position="1029"/>
        <end position="1136"/>
    </location>
</feature>
<comment type="subcellular location">
    <subcellularLocation>
        <location evidence="1">Endomembrane system</location>
    </subcellularLocation>
</comment>
<dbReference type="InterPro" id="IPR011989">
    <property type="entry name" value="ARM-like"/>
</dbReference>
<keyword evidence="4" id="KW-0472">Membrane</keyword>
<feature type="compositionally biased region" description="Low complexity" evidence="5">
    <location>
        <begin position="945"/>
        <end position="956"/>
    </location>
</feature>
<evidence type="ECO:0000313" key="7">
    <source>
        <dbReference type="EMBL" id="CEL66059.1"/>
    </source>
</evidence>
<dbReference type="Pfam" id="PF01602">
    <property type="entry name" value="Adaptin_N"/>
    <property type="match status" value="1"/>
</dbReference>
<keyword evidence="3" id="KW-0653">Protein transport</keyword>
<dbReference type="Gene3D" id="1.25.10.10">
    <property type="entry name" value="Leucine-rich Repeat Variant"/>
    <property type="match status" value="1"/>
</dbReference>
<evidence type="ECO:0000256" key="4">
    <source>
        <dbReference type="ARBA" id="ARBA00023136"/>
    </source>
</evidence>
<evidence type="ECO:0000256" key="1">
    <source>
        <dbReference type="ARBA" id="ARBA00004308"/>
    </source>
</evidence>
<dbReference type="Pfam" id="PF14807">
    <property type="entry name" value="AP4E_app_platf"/>
    <property type="match status" value="1"/>
</dbReference>
<evidence type="ECO:0000256" key="2">
    <source>
        <dbReference type="ARBA" id="ARBA00022448"/>
    </source>
</evidence>
<reference evidence="7" key="1">
    <citation type="journal article" date="2015" name="PLoS ONE">
        <title>Comprehensive Evaluation of Toxoplasma gondii VEG and Neospora caninum LIV Genomes with Tachyzoite Stage Transcriptome and Proteome Defines Novel Transcript Features.</title>
        <authorList>
            <person name="Ramaprasad A."/>
            <person name="Mourier T."/>
            <person name="Naeem R."/>
            <person name="Malas T.B."/>
            <person name="Moussa E."/>
            <person name="Panigrahi A."/>
            <person name="Vermont S.J."/>
            <person name="Otto T.D."/>
            <person name="Wastling J."/>
            <person name="Pain A."/>
        </authorList>
    </citation>
    <scope>NUCLEOTIDE SEQUENCE</scope>
    <source>
        <strain evidence="7">Liverpool</strain>
    </source>
</reference>
<evidence type="ECO:0000256" key="3">
    <source>
        <dbReference type="ARBA" id="ARBA00022927"/>
    </source>
</evidence>